<evidence type="ECO:0000256" key="3">
    <source>
        <dbReference type="ARBA" id="ARBA00022448"/>
    </source>
</evidence>
<organism evidence="9 10">
    <name type="scientific">Heyndrickxia ginsengihumi</name>
    <dbReference type="NCBI Taxonomy" id="363870"/>
    <lineage>
        <taxon>Bacteria</taxon>
        <taxon>Bacillati</taxon>
        <taxon>Bacillota</taxon>
        <taxon>Bacilli</taxon>
        <taxon>Bacillales</taxon>
        <taxon>Bacillaceae</taxon>
        <taxon>Heyndrickxia</taxon>
    </lineage>
</organism>
<evidence type="ECO:0000256" key="2">
    <source>
        <dbReference type="ARBA" id="ARBA00007935"/>
    </source>
</evidence>
<feature type="transmembrane region" description="Helical" evidence="8">
    <location>
        <begin position="12"/>
        <end position="31"/>
    </location>
</feature>
<feature type="transmembrane region" description="Helical" evidence="8">
    <location>
        <begin position="96"/>
        <end position="115"/>
    </location>
</feature>
<dbReference type="InterPro" id="IPR037294">
    <property type="entry name" value="ABC_BtuC-like"/>
</dbReference>
<dbReference type="GO" id="GO:0005886">
    <property type="term" value="C:plasma membrane"/>
    <property type="evidence" value="ECO:0007669"/>
    <property type="project" value="UniProtKB-SubCell"/>
</dbReference>
<comment type="similarity">
    <text evidence="2">Belongs to the binding-protein-dependent transport system permease family. FecCD subfamily.</text>
</comment>
<accession>A0A0A6VA91</accession>
<evidence type="ECO:0000313" key="9">
    <source>
        <dbReference type="EMBL" id="KHD84433.1"/>
    </source>
</evidence>
<keyword evidence="3" id="KW-0813">Transport</keyword>
<evidence type="ECO:0000313" key="10">
    <source>
        <dbReference type="Proteomes" id="UP000030588"/>
    </source>
</evidence>
<dbReference type="CDD" id="cd06550">
    <property type="entry name" value="TM_ABC_iron-siderophores_like"/>
    <property type="match status" value="1"/>
</dbReference>
<feature type="transmembrane region" description="Helical" evidence="8">
    <location>
        <begin position="127"/>
        <end position="148"/>
    </location>
</feature>
<feature type="transmembrane region" description="Helical" evidence="8">
    <location>
        <begin position="249"/>
        <end position="279"/>
    </location>
</feature>
<keyword evidence="7 8" id="KW-0472">Membrane</keyword>
<dbReference type="FunFam" id="1.10.3470.10:FF:000001">
    <property type="entry name" value="Vitamin B12 ABC transporter permease BtuC"/>
    <property type="match status" value="1"/>
</dbReference>
<evidence type="ECO:0000256" key="1">
    <source>
        <dbReference type="ARBA" id="ARBA00004651"/>
    </source>
</evidence>
<evidence type="ECO:0000256" key="7">
    <source>
        <dbReference type="ARBA" id="ARBA00023136"/>
    </source>
</evidence>
<dbReference type="InterPro" id="IPR000522">
    <property type="entry name" value="ABC_transptr_permease_BtuC"/>
</dbReference>
<dbReference type="PANTHER" id="PTHR30472">
    <property type="entry name" value="FERRIC ENTEROBACTIN TRANSPORT SYSTEM PERMEASE PROTEIN"/>
    <property type="match status" value="1"/>
</dbReference>
<keyword evidence="4" id="KW-1003">Cell membrane</keyword>
<evidence type="ECO:0000256" key="4">
    <source>
        <dbReference type="ARBA" id="ARBA00022475"/>
    </source>
</evidence>
<dbReference type="PANTHER" id="PTHR30472:SF64">
    <property type="entry name" value="IRON(3+)-HYDROXAMATE IMPORT SYSTEM PERMEASE PROTEIN FHUG"/>
    <property type="match status" value="1"/>
</dbReference>
<dbReference type="Pfam" id="PF01032">
    <property type="entry name" value="FecCD"/>
    <property type="match status" value="1"/>
</dbReference>
<feature type="transmembrane region" description="Helical" evidence="8">
    <location>
        <begin position="291"/>
        <end position="313"/>
    </location>
</feature>
<keyword evidence="6 8" id="KW-1133">Transmembrane helix</keyword>
<dbReference type="SUPFAM" id="SSF81345">
    <property type="entry name" value="ABC transporter involved in vitamin B12 uptake, BtuC"/>
    <property type="match status" value="1"/>
</dbReference>
<dbReference type="RefSeq" id="WP_035355811.1">
    <property type="nucleotide sequence ID" value="NZ_JRUN01000060.1"/>
</dbReference>
<dbReference type="AlphaFoldDB" id="A0A0A6VA91"/>
<dbReference type="OrthoDB" id="9811721at2"/>
<feature type="transmembrane region" description="Helical" evidence="8">
    <location>
        <begin position="160"/>
        <end position="178"/>
    </location>
</feature>
<dbReference type="EMBL" id="JRUN01000060">
    <property type="protein sequence ID" value="KHD84433.1"/>
    <property type="molecule type" value="Genomic_DNA"/>
</dbReference>
<evidence type="ECO:0000256" key="8">
    <source>
        <dbReference type="SAM" id="Phobius"/>
    </source>
</evidence>
<protein>
    <submittedName>
        <fullName evidence="9">Iron ABC transporter permease</fullName>
    </submittedName>
</protein>
<feature type="transmembrane region" description="Helical" evidence="8">
    <location>
        <begin position="319"/>
        <end position="338"/>
    </location>
</feature>
<dbReference type="Gene3D" id="1.10.3470.10">
    <property type="entry name" value="ABC transporter involved in vitamin B12 uptake, BtuC"/>
    <property type="match status" value="1"/>
</dbReference>
<keyword evidence="5 8" id="KW-0812">Transmembrane</keyword>
<dbReference type="Proteomes" id="UP000030588">
    <property type="component" value="Unassembled WGS sequence"/>
</dbReference>
<dbReference type="GO" id="GO:0022857">
    <property type="term" value="F:transmembrane transporter activity"/>
    <property type="evidence" value="ECO:0007669"/>
    <property type="project" value="InterPro"/>
</dbReference>
<feature type="transmembrane region" description="Helical" evidence="8">
    <location>
        <begin position="64"/>
        <end position="84"/>
    </location>
</feature>
<proteinExistence type="inferred from homology"/>
<dbReference type="STRING" id="363870.NG54_15535"/>
<dbReference type="GO" id="GO:0033214">
    <property type="term" value="P:siderophore-iron import into cell"/>
    <property type="evidence" value="ECO:0007669"/>
    <property type="project" value="TreeGrafter"/>
</dbReference>
<sequence length="341" mass="36585">MVKNSTNHTLKYIALMTFLVIILIIVFVVSINTGYMKIPLYEVWSAFFGHDVGNQRLTLFEFRLPRIILAMLIGAGIAVAGGILQGITRNPLADPGIIGINAGASFAVVLFTFLTNSTTFLTGTLSVFVMPFTALAGAFVAAVLIYIISRKNSKVSPMRLILVGIGINAAFASGTLVLQMKMDPQDFTKTLTWISGSIWATNWDFVVSTLIWLIILVPLAIYKSRTLNVFSLGDTIAIGLGVPPEKERLKLLIIAVGLAGACVSVGGGITFLGLIAPHIARSLIGLKHEKLLPLSALLGACILLIADTIGRVVMAPMELPVGIVISILGAPYFIYLLMQTK</sequence>
<evidence type="ECO:0000256" key="5">
    <source>
        <dbReference type="ARBA" id="ARBA00022692"/>
    </source>
</evidence>
<comment type="caution">
    <text evidence="9">The sequence shown here is derived from an EMBL/GenBank/DDBJ whole genome shotgun (WGS) entry which is preliminary data.</text>
</comment>
<gene>
    <name evidence="9" type="ORF">NG54_15535</name>
</gene>
<comment type="subcellular location">
    <subcellularLocation>
        <location evidence="1">Cell membrane</location>
        <topology evidence="1">Multi-pass membrane protein</topology>
    </subcellularLocation>
</comment>
<name>A0A0A6VA91_9BACI</name>
<evidence type="ECO:0000256" key="6">
    <source>
        <dbReference type="ARBA" id="ARBA00022989"/>
    </source>
</evidence>
<feature type="transmembrane region" description="Helical" evidence="8">
    <location>
        <begin position="198"/>
        <end position="219"/>
    </location>
</feature>
<reference evidence="9 10" key="1">
    <citation type="submission" date="2014-10" db="EMBL/GenBank/DDBJ databases">
        <title>Draft genome of phytase producing Bacillus ginsengihumi strain M2.11.</title>
        <authorList>
            <person name="Toymentseva A."/>
            <person name="Boulygina E.A."/>
            <person name="Kazakov S.V."/>
            <person name="Kayumov I."/>
            <person name="Suleimanova A.D."/>
            <person name="Mardanova A.M."/>
            <person name="Maria S.N."/>
            <person name="Sergey M.Y."/>
            <person name="Sharipova M.R."/>
        </authorList>
    </citation>
    <scope>NUCLEOTIDE SEQUENCE [LARGE SCALE GENOMIC DNA]</scope>
    <source>
        <strain evidence="9 10">M2.11</strain>
    </source>
</reference>